<evidence type="ECO:0000259" key="8">
    <source>
        <dbReference type="Pfam" id="PF20684"/>
    </source>
</evidence>
<organism evidence="9 10">
    <name type="scientific">Lachnellula suecica</name>
    <dbReference type="NCBI Taxonomy" id="602035"/>
    <lineage>
        <taxon>Eukaryota</taxon>
        <taxon>Fungi</taxon>
        <taxon>Dikarya</taxon>
        <taxon>Ascomycota</taxon>
        <taxon>Pezizomycotina</taxon>
        <taxon>Leotiomycetes</taxon>
        <taxon>Helotiales</taxon>
        <taxon>Lachnaceae</taxon>
        <taxon>Lachnellula</taxon>
    </lineage>
</organism>
<feature type="region of interest" description="Disordered" evidence="6">
    <location>
        <begin position="347"/>
        <end position="400"/>
    </location>
</feature>
<evidence type="ECO:0000256" key="5">
    <source>
        <dbReference type="ARBA" id="ARBA00038359"/>
    </source>
</evidence>
<comment type="subcellular location">
    <subcellularLocation>
        <location evidence="1">Membrane</location>
        <topology evidence="1">Multi-pass membrane protein</topology>
    </subcellularLocation>
</comment>
<dbReference type="InterPro" id="IPR049326">
    <property type="entry name" value="Rhodopsin_dom_fungi"/>
</dbReference>
<dbReference type="PANTHER" id="PTHR33048">
    <property type="entry name" value="PTH11-LIKE INTEGRAL MEMBRANE PROTEIN (AFU_ORTHOLOGUE AFUA_5G11245)"/>
    <property type="match status" value="1"/>
</dbReference>
<dbReference type="AlphaFoldDB" id="A0A8T9CE19"/>
<dbReference type="GO" id="GO:0016020">
    <property type="term" value="C:membrane"/>
    <property type="evidence" value="ECO:0007669"/>
    <property type="project" value="UniProtKB-SubCell"/>
</dbReference>
<evidence type="ECO:0000313" key="9">
    <source>
        <dbReference type="EMBL" id="TVY83828.1"/>
    </source>
</evidence>
<comment type="similarity">
    <text evidence="5">Belongs to the SAT4 family.</text>
</comment>
<evidence type="ECO:0000256" key="7">
    <source>
        <dbReference type="SAM" id="Phobius"/>
    </source>
</evidence>
<dbReference type="PANTHER" id="PTHR33048:SF157">
    <property type="entry name" value="INTEGRAL MEMBRANE PROTEIN"/>
    <property type="match status" value="1"/>
</dbReference>
<feature type="transmembrane region" description="Helical" evidence="7">
    <location>
        <begin position="59"/>
        <end position="81"/>
    </location>
</feature>
<dbReference type="EMBL" id="QGMK01000149">
    <property type="protein sequence ID" value="TVY83828.1"/>
    <property type="molecule type" value="Genomic_DNA"/>
</dbReference>
<keyword evidence="4 7" id="KW-0472">Membrane</keyword>
<keyword evidence="2 7" id="KW-0812">Transmembrane</keyword>
<dbReference type="Pfam" id="PF20684">
    <property type="entry name" value="Fung_rhodopsin"/>
    <property type="match status" value="1"/>
</dbReference>
<dbReference type="Proteomes" id="UP000469558">
    <property type="component" value="Unassembled WGS sequence"/>
</dbReference>
<evidence type="ECO:0000313" key="10">
    <source>
        <dbReference type="Proteomes" id="UP000469558"/>
    </source>
</evidence>
<evidence type="ECO:0000256" key="6">
    <source>
        <dbReference type="SAM" id="MobiDB-lite"/>
    </source>
</evidence>
<gene>
    <name evidence="9" type="ORF">LSUE1_G001333</name>
</gene>
<comment type="caution">
    <text evidence="9">The sequence shown here is derived from an EMBL/GenBank/DDBJ whole genome shotgun (WGS) entry which is preliminary data.</text>
</comment>
<feature type="compositionally biased region" description="Polar residues" evidence="6">
    <location>
        <begin position="374"/>
        <end position="383"/>
    </location>
</feature>
<keyword evidence="3 7" id="KW-1133">Transmembrane helix</keyword>
<evidence type="ECO:0000256" key="1">
    <source>
        <dbReference type="ARBA" id="ARBA00004141"/>
    </source>
</evidence>
<feature type="compositionally biased region" description="Polar residues" evidence="6">
    <location>
        <begin position="347"/>
        <end position="366"/>
    </location>
</feature>
<dbReference type="OrthoDB" id="5393606at2759"/>
<feature type="domain" description="Rhodopsin" evidence="8">
    <location>
        <begin position="41"/>
        <end position="311"/>
    </location>
</feature>
<evidence type="ECO:0000256" key="3">
    <source>
        <dbReference type="ARBA" id="ARBA00022989"/>
    </source>
</evidence>
<feature type="transmembrane region" description="Helical" evidence="7">
    <location>
        <begin position="243"/>
        <end position="267"/>
    </location>
</feature>
<feature type="transmembrane region" description="Helical" evidence="7">
    <location>
        <begin position="162"/>
        <end position="183"/>
    </location>
</feature>
<reference evidence="9 10" key="1">
    <citation type="submission" date="2018-05" db="EMBL/GenBank/DDBJ databases">
        <title>Genome sequencing and assembly of the regulated plant pathogen Lachnellula willkommii and related sister species for the development of diagnostic species identification markers.</title>
        <authorList>
            <person name="Giroux E."/>
            <person name="Bilodeau G."/>
        </authorList>
    </citation>
    <scope>NUCLEOTIDE SEQUENCE [LARGE SCALE GENOMIC DNA]</scope>
    <source>
        <strain evidence="9 10">CBS 268.59</strain>
    </source>
</reference>
<evidence type="ECO:0000256" key="2">
    <source>
        <dbReference type="ARBA" id="ARBA00022692"/>
    </source>
</evidence>
<dbReference type="InterPro" id="IPR052337">
    <property type="entry name" value="SAT4-like"/>
</dbReference>
<sequence length="400" mass="43830">MSNSTAPEKFLSTSEGNITPANVIAVGAVLPILGLIAVVARFYGRQHVSVVFLGADDWLILLSLILTIGMGVMMIVGKYFLGNMKPLALTFGKGSAMGGLARPTPQGQGPKGYLTSTSDSIILTEKIFWSFDLVQCLAFGTAKLSVIFFYRRIFRGSVFNALTIAMAVIVSIWTVGFFFAILFRCGTKFWALWAPLKFLLTNCYSSTPMFQAFTISDVITDVMILLIPMYWTSKLQMSFRRKLAVCAVFLLGAVVVGAGIARLVIFIRQTNNPYLNADGIGHLTTEIWWSMLEMGISVVAACLPTIRPLFGKLLPESIIHSLRSMFSLESLSSLTFSARRRAARSVETFSESSTKPRQLSEDQVSMNRAGRKSSAGSTATDSIQLRDIEAQENLGSMPSR</sequence>
<accession>A0A8T9CE19</accession>
<keyword evidence="10" id="KW-1185">Reference proteome</keyword>
<name>A0A8T9CE19_9HELO</name>
<evidence type="ECO:0000256" key="4">
    <source>
        <dbReference type="ARBA" id="ARBA00023136"/>
    </source>
</evidence>
<proteinExistence type="inferred from homology"/>
<protein>
    <recommendedName>
        <fullName evidence="8">Rhodopsin domain-containing protein</fullName>
    </recommendedName>
</protein>
<feature type="transmembrane region" description="Helical" evidence="7">
    <location>
        <begin position="209"/>
        <end position="231"/>
    </location>
</feature>
<feature type="transmembrane region" description="Helical" evidence="7">
    <location>
        <begin position="20"/>
        <end position="39"/>
    </location>
</feature>